<keyword evidence="2" id="KW-1185">Reference proteome</keyword>
<accession>A0A2J5HHC2</accession>
<evidence type="ECO:0000313" key="2">
    <source>
        <dbReference type="Proteomes" id="UP000235023"/>
    </source>
</evidence>
<proteinExistence type="predicted"/>
<name>A0A2J5HHC2_9EURO</name>
<sequence>MLCNHARGCAPSLALFNIAVDPSCANGDEGKSFFHEAGVFETHGVDKDHCISLALHSPQELAPLCRGYWIMTQIEHQIQNKHNRPKERCIEREIKTPGYHRLPPIP</sequence>
<organism evidence="1 2">
    <name type="scientific">Aspergillus taichungensis</name>
    <dbReference type="NCBI Taxonomy" id="482145"/>
    <lineage>
        <taxon>Eukaryota</taxon>
        <taxon>Fungi</taxon>
        <taxon>Dikarya</taxon>
        <taxon>Ascomycota</taxon>
        <taxon>Pezizomycotina</taxon>
        <taxon>Eurotiomycetes</taxon>
        <taxon>Eurotiomycetidae</taxon>
        <taxon>Eurotiales</taxon>
        <taxon>Aspergillaceae</taxon>
        <taxon>Aspergillus</taxon>
        <taxon>Aspergillus subgen. Circumdati</taxon>
    </lineage>
</organism>
<dbReference type="AlphaFoldDB" id="A0A2J5HHC2"/>
<dbReference type="EMBL" id="KZ559619">
    <property type="protein sequence ID" value="PLN76399.1"/>
    <property type="molecule type" value="Genomic_DNA"/>
</dbReference>
<dbReference type="Proteomes" id="UP000235023">
    <property type="component" value="Unassembled WGS sequence"/>
</dbReference>
<gene>
    <name evidence="1" type="ORF">BDW42DRAFT_21476</name>
</gene>
<protein>
    <submittedName>
        <fullName evidence="1">Uncharacterized protein</fullName>
    </submittedName>
</protein>
<reference evidence="2" key="1">
    <citation type="submission" date="2017-12" db="EMBL/GenBank/DDBJ databases">
        <authorList>
            <consortium name="DOE Joint Genome Institute"/>
            <person name="Mondo S.J."/>
            <person name="Kjaerbolling I."/>
            <person name="Vesth T.C."/>
            <person name="Frisvad J.C."/>
            <person name="Nybo J.L."/>
            <person name="Theobald S."/>
            <person name="Kuo A."/>
            <person name="Bowyer P."/>
            <person name="Matsuda Y."/>
            <person name="Lyhne E.K."/>
            <person name="Kogle M.E."/>
            <person name="Clum A."/>
            <person name="Lipzen A."/>
            <person name="Salamov A."/>
            <person name="Ngan C.Y."/>
            <person name="Daum C."/>
            <person name="Chiniquy J."/>
            <person name="Barry K."/>
            <person name="LaButti K."/>
            <person name="Haridas S."/>
            <person name="Simmons B.A."/>
            <person name="Magnuson J.K."/>
            <person name="Mortensen U.H."/>
            <person name="Larsen T.O."/>
            <person name="Grigoriev I.V."/>
            <person name="Baker S.E."/>
            <person name="Andersen M.R."/>
            <person name="Nordberg H.P."/>
            <person name="Cantor M.N."/>
            <person name="Hua S.X."/>
        </authorList>
    </citation>
    <scope>NUCLEOTIDE SEQUENCE [LARGE SCALE GENOMIC DNA]</scope>
    <source>
        <strain evidence="2">IBT 19404</strain>
    </source>
</reference>
<evidence type="ECO:0000313" key="1">
    <source>
        <dbReference type="EMBL" id="PLN76399.1"/>
    </source>
</evidence>